<dbReference type="RefSeq" id="XP_066719942.1">
    <property type="nucleotide sequence ID" value="XM_066854087.1"/>
</dbReference>
<reference evidence="2 3" key="1">
    <citation type="submission" date="2023-01" db="EMBL/GenBank/DDBJ databases">
        <title>Analysis of 21 Apiospora genomes using comparative genomics revels a genus with tremendous synthesis potential of carbohydrate active enzymes and secondary metabolites.</title>
        <authorList>
            <person name="Sorensen T."/>
        </authorList>
    </citation>
    <scope>NUCLEOTIDE SEQUENCE [LARGE SCALE GENOMIC DNA]</scope>
    <source>
        <strain evidence="2 3">CBS 135458</strain>
    </source>
</reference>
<organism evidence="2 3">
    <name type="scientific">Apiospora phragmitis</name>
    <dbReference type="NCBI Taxonomy" id="2905665"/>
    <lineage>
        <taxon>Eukaryota</taxon>
        <taxon>Fungi</taxon>
        <taxon>Dikarya</taxon>
        <taxon>Ascomycota</taxon>
        <taxon>Pezizomycotina</taxon>
        <taxon>Sordariomycetes</taxon>
        <taxon>Xylariomycetidae</taxon>
        <taxon>Amphisphaeriales</taxon>
        <taxon>Apiosporaceae</taxon>
        <taxon>Apiospora</taxon>
    </lineage>
</organism>
<comment type="caution">
    <text evidence="2">The sequence shown here is derived from an EMBL/GenBank/DDBJ whole genome shotgun (WGS) entry which is preliminary data.</text>
</comment>
<feature type="chain" id="PRO_5045908918" evidence="1">
    <location>
        <begin position="25"/>
        <end position="154"/>
    </location>
</feature>
<feature type="signal peptide" evidence="1">
    <location>
        <begin position="1"/>
        <end position="24"/>
    </location>
</feature>
<accession>A0ABR1W5T5</accession>
<gene>
    <name evidence="2" type="ORF">PG994_002678</name>
</gene>
<evidence type="ECO:0000313" key="3">
    <source>
        <dbReference type="Proteomes" id="UP001480595"/>
    </source>
</evidence>
<evidence type="ECO:0000313" key="2">
    <source>
        <dbReference type="EMBL" id="KAK8078871.1"/>
    </source>
</evidence>
<sequence>MHLPGYRITIAAAAWLLLPNIVVAAPYEEPPYYAAPESTQYFPQPGCTGLAVETVTTMMPVFNGGCRKRAEDRRFVCAPPTSTCRQDELPRQPYPMITMTRDCTPTVVVRKTYGCPTCLPSEATATAAVAPCTIDFVDAGDDFFHFLLILPVPM</sequence>
<proteinExistence type="predicted"/>
<keyword evidence="1" id="KW-0732">Signal</keyword>
<dbReference type="GeneID" id="92087150"/>
<keyword evidence="3" id="KW-1185">Reference proteome</keyword>
<dbReference type="EMBL" id="JAQQWL010000003">
    <property type="protein sequence ID" value="KAK8078871.1"/>
    <property type="molecule type" value="Genomic_DNA"/>
</dbReference>
<dbReference type="Proteomes" id="UP001480595">
    <property type="component" value="Unassembled WGS sequence"/>
</dbReference>
<protein>
    <submittedName>
        <fullName evidence="2">Uncharacterized protein</fullName>
    </submittedName>
</protein>
<name>A0ABR1W5T5_9PEZI</name>
<evidence type="ECO:0000256" key="1">
    <source>
        <dbReference type="SAM" id="SignalP"/>
    </source>
</evidence>